<gene>
    <name evidence="11" type="ORF">GOMPHAMPRED_006702</name>
</gene>
<protein>
    <recommendedName>
        <fullName evidence="13">Dyp-type peroxidase</fullName>
    </recommendedName>
</protein>
<evidence type="ECO:0000256" key="7">
    <source>
        <dbReference type="ARBA" id="ARBA00023004"/>
    </source>
</evidence>
<dbReference type="Proteomes" id="UP000664169">
    <property type="component" value="Unassembled WGS sequence"/>
</dbReference>
<evidence type="ECO:0000259" key="9">
    <source>
        <dbReference type="Pfam" id="PF20628"/>
    </source>
</evidence>
<dbReference type="InterPro" id="IPR049509">
    <property type="entry name" value="DyP_N"/>
</dbReference>
<keyword evidence="5" id="KW-0732">Signal</keyword>
<accession>A0A8H3IM01</accession>
<evidence type="ECO:0000259" key="10">
    <source>
        <dbReference type="Pfam" id="PF21105"/>
    </source>
</evidence>
<dbReference type="PANTHER" id="PTHR30521:SF4">
    <property type="entry name" value="DEFERROCHELATASE"/>
    <property type="match status" value="1"/>
</dbReference>
<dbReference type="SUPFAM" id="SSF54909">
    <property type="entry name" value="Dimeric alpha+beta barrel"/>
    <property type="match status" value="1"/>
</dbReference>
<evidence type="ECO:0000256" key="1">
    <source>
        <dbReference type="ARBA" id="ARBA00001970"/>
    </source>
</evidence>
<dbReference type="NCBIfam" id="TIGR01413">
    <property type="entry name" value="Dyp_perox_fam"/>
    <property type="match status" value="1"/>
</dbReference>
<evidence type="ECO:0008006" key="13">
    <source>
        <dbReference type="Google" id="ProtNLM"/>
    </source>
</evidence>
<dbReference type="GO" id="GO:0046872">
    <property type="term" value="F:metal ion binding"/>
    <property type="evidence" value="ECO:0007669"/>
    <property type="project" value="UniProtKB-KW"/>
</dbReference>
<evidence type="ECO:0000256" key="4">
    <source>
        <dbReference type="ARBA" id="ARBA00022723"/>
    </source>
</evidence>
<keyword evidence="7" id="KW-0408">Iron</keyword>
<dbReference type="PROSITE" id="PS51404">
    <property type="entry name" value="DYP_PEROXIDASE"/>
    <property type="match status" value="1"/>
</dbReference>
<dbReference type="InterPro" id="IPR048328">
    <property type="entry name" value="Dyp_perox_C"/>
</dbReference>
<evidence type="ECO:0000256" key="8">
    <source>
        <dbReference type="ARBA" id="ARBA00025737"/>
    </source>
</evidence>
<dbReference type="OrthoDB" id="3207336at2759"/>
<proteinExistence type="inferred from homology"/>
<organism evidence="11 12">
    <name type="scientific">Gomphillus americanus</name>
    <dbReference type="NCBI Taxonomy" id="1940652"/>
    <lineage>
        <taxon>Eukaryota</taxon>
        <taxon>Fungi</taxon>
        <taxon>Dikarya</taxon>
        <taxon>Ascomycota</taxon>
        <taxon>Pezizomycotina</taxon>
        <taxon>Lecanoromycetes</taxon>
        <taxon>OSLEUM clade</taxon>
        <taxon>Ostropomycetidae</taxon>
        <taxon>Ostropales</taxon>
        <taxon>Graphidaceae</taxon>
        <taxon>Gomphilloideae</taxon>
        <taxon>Gomphillus</taxon>
    </lineage>
</organism>
<dbReference type="GO" id="GO:0005829">
    <property type="term" value="C:cytosol"/>
    <property type="evidence" value="ECO:0007669"/>
    <property type="project" value="TreeGrafter"/>
</dbReference>
<comment type="caution">
    <text evidence="11">The sequence shown here is derived from an EMBL/GenBank/DDBJ whole genome shotgun (WGS) entry which is preliminary data.</text>
</comment>
<comment type="similarity">
    <text evidence="8">Belongs to the DyP-type peroxidase family.</text>
</comment>
<dbReference type="Pfam" id="PF21105">
    <property type="entry name" value="DyP_N"/>
    <property type="match status" value="1"/>
</dbReference>
<keyword evidence="4" id="KW-0479">Metal-binding</keyword>
<dbReference type="GO" id="GO:0004601">
    <property type="term" value="F:peroxidase activity"/>
    <property type="evidence" value="ECO:0007669"/>
    <property type="project" value="UniProtKB-KW"/>
</dbReference>
<keyword evidence="2" id="KW-0575">Peroxidase</keyword>
<name>A0A8H3IM01_9LECA</name>
<dbReference type="Pfam" id="PF20628">
    <property type="entry name" value="Dyp_perox_C"/>
    <property type="match status" value="1"/>
</dbReference>
<comment type="cofactor">
    <cofactor evidence="1">
        <name>heme b</name>
        <dbReference type="ChEBI" id="CHEBI:60344"/>
    </cofactor>
</comment>
<feature type="domain" description="DyP dimeric alpha+beta barrel" evidence="10">
    <location>
        <begin position="23"/>
        <end position="189"/>
    </location>
</feature>
<dbReference type="InterPro" id="IPR006314">
    <property type="entry name" value="Dyp_peroxidase"/>
</dbReference>
<evidence type="ECO:0000256" key="3">
    <source>
        <dbReference type="ARBA" id="ARBA00022617"/>
    </source>
</evidence>
<evidence type="ECO:0000256" key="2">
    <source>
        <dbReference type="ARBA" id="ARBA00022559"/>
    </source>
</evidence>
<sequence>MSGNAQKPVGSTAPTTGTIDTSNIQGDIISQIPKKAQALFFYQIKDVQGFKQALAKFIPFIATETSVAKGRNDIAQHKNSGASGLLNLKFTTVSFSSKGLVKLGVKDDINDASFTAGQLADAQSLGDKGTTQNNVFEPDWLFPFKHDIHGLFSICGPSVQIVQLELLAVLAHFHCTIREVYKVVGSVRPGAEDGHEHFGFNDGISNPALDGLSVGNPGDDTVDPGVVLLGRPGDNQPGTTTPVQRPSWAKDGTFLAFRLLNQLVPEFNNFLAANALKTSDPSVSGSDLLGARLVGRWKSGAPIMLTPTKDDPALGANTQKRNDFDYDLLSQVKCPFAAHIRKTYPRNDLGDESNDDPHRIIRRGIAFGPEVTPLEKASQKTHFDRGLLFVSLQANLQQGFQFLQKNWANNANFAFGKPQQPGIDAIIGQVVSGNDNVGVRSLSGTNPADATASLSLGTTEWIVPKGGEYFFVPSISALKGTIAA</sequence>
<dbReference type="PANTHER" id="PTHR30521">
    <property type="entry name" value="DEFERROCHELATASE/PEROXIDASE"/>
    <property type="match status" value="1"/>
</dbReference>
<keyword evidence="6" id="KW-0560">Oxidoreductase</keyword>
<reference evidence="11" key="1">
    <citation type="submission" date="2021-03" db="EMBL/GenBank/DDBJ databases">
        <authorList>
            <person name="Tagirdzhanova G."/>
        </authorList>
    </citation>
    <scope>NUCLEOTIDE SEQUENCE</scope>
</reference>
<keyword evidence="3" id="KW-0349">Heme</keyword>
<dbReference type="EMBL" id="CAJPDQ010000049">
    <property type="protein sequence ID" value="CAF9932917.1"/>
    <property type="molecule type" value="Genomic_DNA"/>
</dbReference>
<dbReference type="AlphaFoldDB" id="A0A8H3IM01"/>
<keyword evidence="12" id="KW-1185">Reference proteome</keyword>
<dbReference type="InterPro" id="IPR011008">
    <property type="entry name" value="Dimeric_a/b-barrel"/>
</dbReference>
<evidence type="ECO:0000313" key="12">
    <source>
        <dbReference type="Proteomes" id="UP000664169"/>
    </source>
</evidence>
<feature type="domain" description="Dyp-type peroxidase C-terminal" evidence="9">
    <location>
        <begin position="332"/>
        <end position="409"/>
    </location>
</feature>
<evidence type="ECO:0000313" key="11">
    <source>
        <dbReference type="EMBL" id="CAF9932917.1"/>
    </source>
</evidence>
<evidence type="ECO:0000256" key="6">
    <source>
        <dbReference type="ARBA" id="ARBA00023002"/>
    </source>
</evidence>
<evidence type="ECO:0000256" key="5">
    <source>
        <dbReference type="ARBA" id="ARBA00022729"/>
    </source>
</evidence>
<dbReference type="GO" id="GO:0020037">
    <property type="term" value="F:heme binding"/>
    <property type="evidence" value="ECO:0007669"/>
    <property type="project" value="InterPro"/>
</dbReference>